<accession>A0A2P7NR76</accession>
<dbReference type="AlphaFoldDB" id="A0A2P7NR76"/>
<reference evidence="1 2" key="1">
    <citation type="submission" date="2018-03" db="EMBL/GenBank/DDBJ databases">
        <title>Draft genome of Nitrosomonas supralitoralis APG5.</title>
        <authorList>
            <person name="Urakawa H."/>
            <person name="Lopez J.V."/>
        </authorList>
    </citation>
    <scope>NUCLEOTIDE SEQUENCE [LARGE SCALE GENOMIC DNA]</scope>
    <source>
        <strain evidence="1 2">APG5</strain>
    </source>
</reference>
<protein>
    <submittedName>
        <fullName evidence="1">Uncharacterized protein</fullName>
    </submittedName>
</protein>
<evidence type="ECO:0000313" key="2">
    <source>
        <dbReference type="Proteomes" id="UP000241912"/>
    </source>
</evidence>
<dbReference type="Proteomes" id="UP000241912">
    <property type="component" value="Unassembled WGS sequence"/>
</dbReference>
<dbReference type="EMBL" id="PXXU01000095">
    <property type="protein sequence ID" value="PSJ15965.1"/>
    <property type="molecule type" value="Genomic_DNA"/>
</dbReference>
<sequence>MLLANINYTEFPNYYFLHCQFINLWQAAILEKALSHLVIEIACFSKRCKKTQGWRNILVAAINHSVLSQIIFEIISNHAMELCSRLFERIIVGTDALCNCQQNLEISLDAF</sequence>
<gene>
    <name evidence="1" type="ORF">C7H79_16155</name>
</gene>
<keyword evidence="2" id="KW-1185">Reference proteome</keyword>
<comment type="caution">
    <text evidence="1">The sequence shown here is derived from an EMBL/GenBank/DDBJ whole genome shotgun (WGS) entry which is preliminary data.</text>
</comment>
<proteinExistence type="predicted"/>
<evidence type="ECO:0000313" key="1">
    <source>
        <dbReference type="EMBL" id="PSJ15965.1"/>
    </source>
</evidence>
<name>A0A2P7NR76_9PROT</name>
<organism evidence="1 2">
    <name type="scientific">Nitrosomonas supralitoralis</name>
    <dbReference type="NCBI Taxonomy" id="2116706"/>
    <lineage>
        <taxon>Bacteria</taxon>
        <taxon>Pseudomonadati</taxon>
        <taxon>Pseudomonadota</taxon>
        <taxon>Betaproteobacteria</taxon>
        <taxon>Nitrosomonadales</taxon>
        <taxon>Nitrosomonadaceae</taxon>
        <taxon>Nitrosomonas</taxon>
    </lineage>
</organism>